<evidence type="ECO:0000313" key="2">
    <source>
        <dbReference type="Proteomes" id="UP000886885"/>
    </source>
</evidence>
<evidence type="ECO:0000313" key="1">
    <source>
        <dbReference type="EMBL" id="KAG6786690.1"/>
    </source>
</evidence>
<dbReference type="GO" id="GO:0005829">
    <property type="term" value="C:cytosol"/>
    <property type="evidence" value="ECO:0007669"/>
    <property type="project" value="TreeGrafter"/>
</dbReference>
<comment type="caution">
    <text evidence="1">The sequence shown here is derived from an EMBL/GenBank/DDBJ whole genome shotgun (WGS) entry which is preliminary data.</text>
</comment>
<dbReference type="AlphaFoldDB" id="A0A8X8AGR7"/>
<dbReference type="PANTHER" id="PTHR47877:SF3">
    <property type="entry name" value="LATE EMBRYOGENESIS ABUNDANT DOMAIN-CONTAINING PROTEIN _ LEA DOMAIN-CONTAINING PROTEIN"/>
    <property type="match status" value="1"/>
</dbReference>
<dbReference type="EMBL" id="JAAWWB010000003">
    <property type="protein sequence ID" value="KAG6786690.1"/>
    <property type="molecule type" value="Genomic_DNA"/>
</dbReference>
<dbReference type="PANTHER" id="PTHR47877">
    <property type="entry name" value="LATE EMBRYOGENESIS ABUNDANT DOMAIN-CONTAINING PROTEIN / LEA DOMAIN-CONTAINING PROTEIN"/>
    <property type="match status" value="1"/>
</dbReference>
<dbReference type="Proteomes" id="UP000886885">
    <property type="component" value="Chromosome 2A"/>
</dbReference>
<dbReference type="GO" id="GO:0009631">
    <property type="term" value="P:cold acclimation"/>
    <property type="evidence" value="ECO:0007669"/>
    <property type="project" value="TreeGrafter"/>
</dbReference>
<sequence length="266" mass="29052">MCVGIGGLVIGDGGTAVRVLLLLALPAPVPPKFILPVRPLLLLVFALEPPKFRPPAPLPRLVDLDSDVEPLTLLAAALTSRLVVVVVQSHHVRRLHPTVIHEGKDTVVEGTKKPTHYLAEKGAQVKDTIVERAKKSTQYVAEKGARVKDTIVESDKKTSEYVAEKAVTAKDVIAQNGKKVIPLSCRKKKSNLIQRTKMQNHRVARVLRRCIALLHQERVSDYSATPMEVLESFLPLCNRDLVLTGKALPALKSAVPDVSSGPIMHK</sequence>
<accession>A0A8X8AGR7</accession>
<gene>
    <name evidence="1" type="ORF">POTOM_008299</name>
</gene>
<name>A0A8X8AGR7_POPTO</name>
<keyword evidence="2" id="KW-1185">Reference proteome</keyword>
<dbReference type="OrthoDB" id="1907061at2759"/>
<organism evidence="1 2">
    <name type="scientific">Populus tomentosa</name>
    <name type="common">Chinese white poplar</name>
    <dbReference type="NCBI Taxonomy" id="118781"/>
    <lineage>
        <taxon>Eukaryota</taxon>
        <taxon>Viridiplantae</taxon>
        <taxon>Streptophyta</taxon>
        <taxon>Embryophyta</taxon>
        <taxon>Tracheophyta</taxon>
        <taxon>Spermatophyta</taxon>
        <taxon>Magnoliopsida</taxon>
        <taxon>eudicotyledons</taxon>
        <taxon>Gunneridae</taxon>
        <taxon>Pentapetalae</taxon>
        <taxon>rosids</taxon>
        <taxon>fabids</taxon>
        <taxon>Malpighiales</taxon>
        <taxon>Salicaceae</taxon>
        <taxon>Saliceae</taxon>
        <taxon>Populus</taxon>
    </lineage>
</organism>
<proteinExistence type="predicted"/>
<protein>
    <submittedName>
        <fullName evidence="1">Uncharacterized protein</fullName>
    </submittedName>
</protein>
<reference evidence="1" key="1">
    <citation type="journal article" date="2020" name="bioRxiv">
        <title>Hybrid origin of Populus tomentosa Carr. identified through genome sequencing and phylogenomic analysis.</title>
        <authorList>
            <person name="An X."/>
            <person name="Gao K."/>
            <person name="Chen Z."/>
            <person name="Li J."/>
            <person name="Yang X."/>
            <person name="Yang X."/>
            <person name="Zhou J."/>
            <person name="Guo T."/>
            <person name="Zhao T."/>
            <person name="Huang S."/>
            <person name="Miao D."/>
            <person name="Khan W.U."/>
            <person name="Rao P."/>
            <person name="Ye M."/>
            <person name="Lei B."/>
            <person name="Liao W."/>
            <person name="Wang J."/>
            <person name="Ji L."/>
            <person name="Li Y."/>
            <person name="Guo B."/>
            <person name="Mustafa N.S."/>
            <person name="Li S."/>
            <person name="Yun Q."/>
            <person name="Keller S.R."/>
            <person name="Mao J."/>
            <person name="Zhang R."/>
            <person name="Strauss S.H."/>
        </authorList>
    </citation>
    <scope>NUCLEOTIDE SEQUENCE</scope>
    <source>
        <strain evidence="1">GM15</strain>
        <tissue evidence="1">Leaf</tissue>
    </source>
</reference>